<proteinExistence type="predicted"/>
<name>A0A7H0XFW8_9CAUD</name>
<gene>
    <name evidence="1" type="ORF">phiK7A1_120</name>
</gene>
<protein>
    <submittedName>
        <fullName evidence="1">Uncharacterized protein</fullName>
    </submittedName>
</protein>
<accession>A0A7H0XFW8</accession>
<organism evidence="1 2">
    <name type="scientific">Pseudomonas phage phiK7A1</name>
    <dbReference type="NCBI Taxonomy" id="2759194"/>
    <lineage>
        <taxon>Viruses</taxon>
        <taxon>Duplodnaviria</taxon>
        <taxon>Heunggongvirae</taxon>
        <taxon>Uroviricota</taxon>
        <taxon>Caudoviricetes</taxon>
        <taxon>Vandenendeviridae</taxon>
        <taxon>Gorskivirinae</taxon>
        <taxon>Torinovirus</taxon>
        <taxon>Torinovirus K7A1</taxon>
    </lineage>
</organism>
<dbReference type="EMBL" id="MT740307">
    <property type="protein sequence ID" value="QNR53908.1"/>
    <property type="molecule type" value="Genomic_DNA"/>
</dbReference>
<reference evidence="1 2" key="1">
    <citation type="submission" date="2020-07" db="EMBL/GenBank/DDBJ databases">
        <authorList>
            <person name="Martino G."/>
            <person name="Holtappels D."/>
            <person name="Wagemans J."/>
            <person name="Lavigne R."/>
            <person name="Turina M."/>
            <person name="Ciuffo M."/>
        </authorList>
    </citation>
    <scope>NUCLEOTIDE SEQUENCE [LARGE SCALE GENOMIC DNA]</scope>
</reference>
<evidence type="ECO:0000313" key="2">
    <source>
        <dbReference type="Proteomes" id="UP000516415"/>
    </source>
</evidence>
<evidence type="ECO:0000313" key="1">
    <source>
        <dbReference type="EMBL" id="QNR53908.1"/>
    </source>
</evidence>
<dbReference type="Proteomes" id="UP000516415">
    <property type="component" value="Segment"/>
</dbReference>
<sequence length="54" mass="6657">MAQPTMDFDEWFEEVVQIAREFDNDYLVVKAYFMYEDYHEAGCTPYEAYEQEWL</sequence>
<keyword evidence="2" id="KW-1185">Reference proteome</keyword>